<dbReference type="GO" id="GO:0004864">
    <property type="term" value="F:protein phosphatase inhibitor activity"/>
    <property type="evidence" value="ECO:0007669"/>
    <property type="project" value="TreeGrafter"/>
</dbReference>
<dbReference type="Gene3D" id="3.40.250.10">
    <property type="entry name" value="Rhodanese-like domain"/>
    <property type="match status" value="1"/>
</dbReference>
<evidence type="ECO:0000259" key="1">
    <source>
        <dbReference type="SMART" id="SM00195"/>
    </source>
</evidence>
<gene>
    <name evidence="2" type="ORF">FBUS_09975</name>
</gene>
<dbReference type="Gene3D" id="3.90.190.10">
    <property type="entry name" value="Protein tyrosine phosphatase superfamily"/>
    <property type="match status" value="1"/>
</dbReference>
<dbReference type="Pfam" id="PF00782">
    <property type="entry name" value="DSPc"/>
    <property type="match status" value="1"/>
</dbReference>
<dbReference type="InterPro" id="IPR053272">
    <property type="entry name" value="STY_interacting-like"/>
</dbReference>
<comment type="caution">
    <text evidence="2">The sequence shown here is derived from an EMBL/GenBank/DDBJ whole genome shotgun (WGS) entry which is preliminary data.</text>
</comment>
<name>A0A8E0RXF6_9TREM</name>
<dbReference type="PANTHER" id="PTHR46659:SF1">
    <property type="entry name" value="SERINE_THREONINE_TYROSINE-INTERACTING-LIKE PROTEIN 1"/>
    <property type="match status" value="1"/>
</dbReference>
<dbReference type="SUPFAM" id="SSF52799">
    <property type="entry name" value="(Phosphotyrosine protein) phosphatases II"/>
    <property type="match status" value="1"/>
</dbReference>
<accession>A0A8E0RXF6</accession>
<dbReference type="InterPro" id="IPR000340">
    <property type="entry name" value="Dual-sp_phosphatase_cat-dom"/>
</dbReference>
<dbReference type="InterPro" id="IPR020422">
    <property type="entry name" value="TYR_PHOSPHATASE_DUAL_dom"/>
</dbReference>
<dbReference type="InterPro" id="IPR029021">
    <property type="entry name" value="Prot-tyrosine_phosphatase-like"/>
</dbReference>
<reference evidence="2" key="1">
    <citation type="submission" date="2019-05" db="EMBL/GenBank/DDBJ databases">
        <title>Annotation for the trematode Fasciolopsis buski.</title>
        <authorList>
            <person name="Choi Y.-J."/>
        </authorList>
    </citation>
    <scope>NUCLEOTIDE SEQUENCE</scope>
    <source>
        <strain evidence="2">HT</strain>
        <tissue evidence="2">Whole worm</tissue>
    </source>
</reference>
<feature type="domain" description="Tyrosine-protein phosphatase" evidence="1">
    <location>
        <begin position="145"/>
        <end position="270"/>
    </location>
</feature>
<keyword evidence="3" id="KW-1185">Reference proteome</keyword>
<evidence type="ECO:0000313" key="3">
    <source>
        <dbReference type="Proteomes" id="UP000728185"/>
    </source>
</evidence>
<dbReference type="Proteomes" id="UP000728185">
    <property type="component" value="Unassembled WGS sequence"/>
</dbReference>
<dbReference type="SUPFAM" id="SSF52821">
    <property type="entry name" value="Rhodanese/Cell cycle control phosphatase"/>
    <property type="match status" value="1"/>
</dbReference>
<protein>
    <submittedName>
        <fullName evidence="2">Serine/threonine/tyrosine-interacting protein 1</fullName>
    </submittedName>
</protein>
<evidence type="ECO:0000313" key="2">
    <source>
        <dbReference type="EMBL" id="KAA0190752.1"/>
    </source>
</evidence>
<dbReference type="SMART" id="SM00195">
    <property type="entry name" value="DSPc"/>
    <property type="match status" value="1"/>
</dbReference>
<dbReference type="Pfam" id="PF00581">
    <property type="entry name" value="Rhodanese"/>
    <property type="match status" value="1"/>
</dbReference>
<dbReference type="OrthoDB" id="10252009at2759"/>
<sequence length="270" mass="31359">MQETTLIQPTLLYNLLNQSLQNPYISNANFLLLFDVRGKEDYEDSHIFTAKRLKKTVDGKFTIPYECELPCKWNVIVYDGTTKSLEETSNGDANAAAKFLFKHGSRRAVGVLWGGYELFSREYPFIKSQQIMILPRELEKYEPYPLEVISRFLYLATRKQANNRKMHRELEITAHVNCDVSEDPIYRFCENIENLAFCRKDGDQDFITFLHKACDFLQQRRLEGRRVIVVSMHTISRNVSVAIAYLIKYGGMSLKVSLLIIIKLVHSSKR</sequence>
<dbReference type="InterPro" id="IPR001763">
    <property type="entry name" value="Rhodanese-like_dom"/>
</dbReference>
<organism evidence="2 3">
    <name type="scientific">Fasciolopsis buskii</name>
    <dbReference type="NCBI Taxonomy" id="27845"/>
    <lineage>
        <taxon>Eukaryota</taxon>
        <taxon>Metazoa</taxon>
        <taxon>Spiralia</taxon>
        <taxon>Lophotrochozoa</taxon>
        <taxon>Platyhelminthes</taxon>
        <taxon>Trematoda</taxon>
        <taxon>Digenea</taxon>
        <taxon>Plagiorchiida</taxon>
        <taxon>Echinostomata</taxon>
        <taxon>Echinostomatoidea</taxon>
        <taxon>Fasciolidae</taxon>
        <taxon>Fasciolopsis</taxon>
    </lineage>
</organism>
<dbReference type="GO" id="GO:0062030">
    <property type="term" value="P:negative regulation of stress granule assembly"/>
    <property type="evidence" value="ECO:0007669"/>
    <property type="project" value="TreeGrafter"/>
</dbReference>
<dbReference type="AlphaFoldDB" id="A0A8E0RXF6"/>
<proteinExistence type="predicted"/>
<dbReference type="GO" id="GO:0005739">
    <property type="term" value="C:mitochondrion"/>
    <property type="evidence" value="ECO:0007669"/>
    <property type="project" value="TreeGrafter"/>
</dbReference>
<dbReference type="EMBL" id="LUCM01006799">
    <property type="protein sequence ID" value="KAA0190752.1"/>
    <property type="molecule type" value="Genomic_DNA"/>
</dbReference>
<dbReference type="GO" id="GO:0001691">
    <property type="term" value="F:pseudophosphatase activity"/>
    <property type="evidence" value="ECO:0007669"/>
    <property type="project" value="TreeGrafter"/>
</dbReference>
<dbReference type="GO" id="GO:0019903">
    <property type="term" value="F:protein phosphatase binding"/>
    <property type="evidence" value="ECO:0007669"/>
    <property type="project" value="TreeGrafter"/>
</dbReference>
<dbReference type="PANTHER" id="PTHR46659">
    <property type="entry name" value="SERINE/THREONINE/TYROSINE-INTERACTING-LIKE PROTEIN 1"/>
    <property type="match status" value="1"/>
</dbReference>
<dbReference type="InterPro" id="IPR036873">
    <property type="entry name" value="Rhodanese-like_dom_sf"/>
</dbReference>
<dbReference type="GO" id="GO:2001244">
    <property type="term" value="P:positive regulation of intrinsic apoptotic signaling pathway"/>
    <property type="evidence" value="ECO:0007669"/>
    <property type="project" value="TreeGrafter"/>
</dbReference>